<keyword evidence="2" id="KW-0732">Signal</keyword>
<evidence type="ECO:0000313" key="4">
    <source>
        <dbReference type="EMBL" id="ADI38304.1"/>
    </source>
</evidence>
<feature type="signal peptide" evidence="2">
    <location>
        <begin position="1"/>
        <end position="18"/>
    </location>
</feature>
<sequence>MIRSLSLLSLFLFSQLQAFEKYDHLDGLGDPSIYVEGYVNALTGALVHSQADLVVDCPEELSFIRNYNCFNCYNNSFGSGFTHNHPTGSFRDEYDKKTDTRTIYVGEKSGNCLKYSDWKFSKHSRNYYLDEEHREHDLTNTYSGKISGRHNLKNSYLTADGRQDRIRIREMKLGDGTVRKYNDKNQLSTEIRPSGNQVKYYYSKDQLCSIQAFDRNGKACLGWINFYYNSGMLSSIKTSDGKIAKYTCEMKRIKKHCKEKLPLLKKVQLFDQPKEILYSYDENVIKIKPEDGSDSFRIYERKISGHSGGMHRSKCEYGSSGKISKLTLFGPQRRGAVYYFCYPFYDRGTIVITPLKAALRYTGSSVRVGSITTYLNGTFFANPKDLYRKQRFYWGEKEKTIDNRGNLTIKALEDSNEHILCAASYIYDHRGNVLKETLYGNLTGKCDFEPIKITKKNEVVGQESFHHTYTYTDDGRNLVLTHEDGDGVREEYEYVPGSNRVSQILTIVNDQVVKRQCYTYNSFMALTSVREDNGSSRDVNDLSDVTSSTVQMHTLIEDLKTSGFGKPEETIEGYLNPLTGVLVQLKRQTYTYGKYNLVTSQTVYDADDRLCFTLTFDYDSYGRCIRETDCFGVETVYKYNTHNCCVFSKKEGVGYSTSFAYDSADRMIEKRELHESGEEFVYTFAYDVMGNLIEQTDAYGNVKKMTYDSLGRHIKTEYPPVFLADGTTSAPTEEMVYDIFDRIVEEKDPLGNVTQKRYTARGQLAEIVYPDGTSERYVYNLNGSLHQKYEKNGSYHTMVYDEFQQLVRDETYSSDGNFLRKKEFVYDQGLLIYEIDASGTVTEYRYDFAGRKSAKLIHGEEMTAMETYAYDSLGRLCGTKKWLSEEKGEYLNYIQEFDCLNRVTLNKIEDHHGKTISWTSYCYDINGNCVEERCQQTEKAVSVAKAEYASYSMPLVTIDPMGNATCYHYDFSFENVHGQKVFRSTVINPKGVKMITTKDVLGRDVETHMENAEGVLLSKGQSFYDLKGNKTLSLTDSIVQGVVNRTYEVKWVYDAMDRVVRIIEDPKEKFKETQFTYHPMGMLETKRKADGVLLSYFYDDLGRESEMFSSDQSVHYTYEYNLRDQLIRSVDSITGKTIERRYDSFGNLIEEVLPSGMRMRYQYDPFCQILKITLPDESAITYTYDLAEMTTVSRFSPDQSPLYTHHYTSADMQGRSLKSVLITGDEVDFKWDLNGRPTKISSLHFTEEISEKGYDSVGNLLQADFINGGKQYSNIYNYDELNQLIYESTTRAHDYRYDSLHNRLSKDSDDYALNSLNQVEQCEAHQYQFDLNGNTISQISAGNEISYTYDALNRLRAVEREGIWKIEYQYDSFGRRISAHHFKWAGENLLEEEREYLFQGIYEIGYRLPSGEFPELRVMGKREGPAFRTCIAFELQGETYAPLYDHIFNVVALLDLSSGDLKAAYRYSAFGEMQELISSSIICPWLFSNQRYTRESNLYHFGKRDYRPAIGRWISPDPGDFIDGMNLYAYTRNCPTMHLDFYGFSTQPVTKRPIAEPVYGGFVSCEIMDYLVKGAGKCCEVAAHNILPESTGRFAIEGIARVMQGESFVPDNGFVLPSVSGIVPGRPLDGIRVRYIPGIGTLESGARATAEKISGYLRGAEVHWTCQQSRGFVQDLGLCMAEMMHIRTPAIQHLSEQIRNDYWEMRAIRGDNFLLFYIDHSRGGLDFYEATRNLPREMRDKMFVLALGSAKLFDARDYKLVKNYSNDYDIVNFIANLTCSHHENVNLIYTEYCSGSGNPLSCILDHLIESGGYQDTLWREIQFLLENGI</sequence>
<keyword evidence="5" id="KW-1185">Reference proteome</keyword>
<proteinExistence type="predicted"/>
<dbReference type="PANTHER" id="PTHR32305:SF15">
    <property type="entry name" value="PROTEIN RHSA-RELATED"/>
    <property type="match status" value="1"/>
</dbReference>
<organism evidence="4 5">
    <name type="scientific">Waddlia chondrophila (strain ATCC VR-1470 / WSU 86-1044)</name>
    <dbReference type="NCBI Taxonomy" id="716544"/>
    <lineage>
        <taxon>Bacteria</taxon>
        <taxon>Pseudomonadati</taxon>
        <taxon>Chlamydiota</taxon>
        <taxon>Chlamydiia</taxon>
        <taxon>Parachlamydiales</taxon>
        <taxon>Waddliaceae</taxon>
        <taxon>Waddlia</taxon>
    </lineage>
</organism>
<dbReference type="Proteomes" id="UP000001505">
    <property type="component" value="Chromosome"/>
</dbReference>
<feature type="chain" id="PRO_5003091151" evidence="2">
    <location>
        <begin position="19"/>
        <end position="1829"/>
    </location>
</feature>
<reference evidence="4 5" key="1">
    <citation type="journal article" date="2010" name="PLoS ONE">
        <title>The Waddlia genome: a window into chlamydial biology.</title>
        <authorList>
            <person name="Bertelli C."/>
            <person name="Collyn F."/>
            <person name="Croxatto A."/>
            <person name="Ruckert C."/>
            <person name="Polkinghorne A."/>
            <person name="Kebbi-Beghdadi C."/>
            <person name="Goesmann A."/>
            <person name="Vaughan L."/>
            <person name="Greub G."/>
        </authorList>
    </citation>
    <scope>NUCLEOTIDE SEQUENCE [LARGE SCALE GENOMIC DNA]</scope>
    <source>
        <strain evidence="5">ATCC VR-1470 / WSU 86-1044</strain>
    </source>
</reference>
<feature type="domain" description="Teneurin-like YD-shell" evidence="3">
    <location>
        <begin position="1253"/>
        <end position="1378"/>
    </location>
</feature>
<dbReference type="PANTHER" id="PTHR32305">
    <property type="match status" value="1"/>
</dbReference>
<dbReference type="Gene3D" id="2.180.10.10">
    <property type="entry name" value="RHS repeat-associated core"/>
    <property type="match status" value="3"/>
</dbReference>
<dbReference type="NCBIfam" id="TIGR03696">
    <property type="entry name" value="Rhs_assc_core"/>
    <property type="match status" value="1"/>
</dbReference>
<dbReference type="InterPro" id="IPR006530">
    <property type="entry name" value="YD"/>
</dbReference>
<dbReference type="InterPro" id="IPR056823">
    <property type="entry name" value="TEN-like_YD-shell"/>
</dbReference>
<protein>
    <submittedName>
        <fullName evidence="4">Putative rhs family protein</fullName>
    </submittedName>
</protein>
<gene>
    <name evidence="4" type="primary">rhs25</name>
    <name evidence="4" type="ordered locus">wcw_0943</name>
</gene>
<dbReference type="Pfam" id="PF25023">
    <property type="entry name" value="TEN_YD-shell"/>
    <property type="match status" value="3"/>
</dbReference>
<dbReference type="KEGG" id="wch:wcw_0943"/>
<dbReference type="EMBL" id="CP001928">
    <property type="protein sequence ID" value="ADI38304.1"/>
    <property type="molecule type" value="Genomic_DNA"/>
</dbReference>
<evidence type="ECO:0000256" key="1">
    <source>
        <dbReference type="ARBA" id="ARBA00022737"/>
    </source>
</evidence>
<dbReference type="InterPro" id="IPR022385">
    <property type="entry name" value="Rhs_assc_core"/>
</dbReference>
<name>D6YVZ3_WADCW</name>
<dbReference type="HOGENOM" id="CLU_002321_0_0_0"/>
<evidence type="ECO:0000313" key="5">
    <source>
        <dbReference type="Proteomes" id="UP000001505"/>
    </source>
</evidence>
<accession>D6YVZ3</accession>
<dbReference type="STRING" id="716544.wcw_0943"/>
<evidence type="ECO:0000259" key="3">
    <source>
        <dbReference type="Pfam" id="PF25023"/>
    </source>
</evidence>
<dbReference type="InterPro" id="IPR050708">
    <property type="entry name" value="T6SS_VgrG/RHS"/>
</dbReference>
<dbReference type="eggNOG" id="COG3209">
    <property type="taxonomic scope" value="Bacteria"/>
</dbReference>
<dbReference type="RefSeq" id="WP_013182018.1">
    <property type="nucleotide sequence ID" value="NC_014225.1"/>
</dbReference>
<feature type="domain" description="Teneurin-like YD-shell" evidence="3">
    <location>
        <begin position="1039"/>
        <end position="1233"/>
    </location>
</feature>
<dbReference type="OrthoDB" id="9765204at2"/>
<evidence type="ECO:0000256" key="2">
    <source>
        <dbReference type="SAM" id="SignalP"/>
    </source>
</evidence>
<keyword evidence="1" id="KW-0677">Repeat</keyword>
<dbReference type="NCBIfam" id="TIGR01643">
    <property type="entry name" value="YD_repeat_2x"/>
    <property type="match status" value="3"/>
</dbReference>
<feature type="domain" description="Teneurin-like YD-shell" evidence="3">
    <location>
        <begin position="732"/>
        <end position="862"/>
    </location>
</feature>